<keyword evidence="2" id="KW-1185">Reference proteome</keyword>
<evidence type="ECO:0000313" key="1">
    <source>
        <dbReference type="EMBL" id="NUB18607.1"/>
    </source>
</evidence>
<protein>
    <submittedName>
        <fullName evidence="1">Uncharacterized protein</fullName>
    </submittedName>
</protein>
<proteinExistence type="predicted"/>
<name>A0ABX2KT94_9PROT</name>
<reference evidence="1 2" key="1">
    <citation type="submission" date="2019-10" db="EMBL/GenBank/DDBJ databases">
        <title>Genome sequence of Azospirillum formosense CC-Nfb-7.</title>
        <authorList>
            <person name="Ambrosini A."/>
            <person name="Sant'Anna F.H."/>
            <person name="Cassan F.D."/>
            <person name="Souza E.M."/>
            <person name="Passaglia L.M.P."/>
        </authorList>
    </citation>
    <scope>NUCLEOTIDE SEQUENCE [LARGE SCALE GENOMIC DNA]</scope>
    <source>
        <strain evidence="1 2">CC-NFb-7</strain>
    </source>
</reference>
<comment type="caution">
    <text evidence="1">The sequence shown here is derived from an EMBL/GenBank/DDBJ whole genome shotgun (WGS) entry which is preliminary data.</text>
</comment>
<evidence type="ECO:0000313" key="2">
    <source>
        <dbReference type="Proteomes" id="UP000639419"/>
    </source>
</evidence>
<gene>
    <name evidence="1" type="ORF">GBZ26_05145</name>
</gene>
<dbReference type="Proteomes" id="UP000639419">
    <property type="component" value="Unassembled WGS sequence"/>
</dbReference>
<sequence length="104" mass="11685">MPKPLLTVLLGDEPYDESGETIQVSIALRDRDGTGMVTSEAYRNWQLVSRWPTTPEEALRALETLVRVPMDTTWVRGWATLSVAEQQKVMAILRMAENDPTVLA</sequence>
<dbReference type="EMBL" id="WHOR01000022">
    <property type="protein sequence ID" value="NUB18607.1"/>
    <property type="molecule type" value="Genomic_DNA"/>
</dbReference>
<dbReference type="RefSeq" id="WP_174437904.1">
    <property type="nucleotide sequence ID" value="NZ_BAABCC010000034.1"/>
</dbReference>
<organism evidence="1 2">
    <name type="scientific">Azospirillum formosense</name>
    <dbReference type="NCBI Taxonomy" id="861533"/>
    <lineage>
        <taxon>Bacteria</taxon>
        <taxon>Pseudomonadati</taxon>
        <taxon>Pseudomonadota</taxon>
        <taxon>Alphaproteobacteria</taxon>
        <taxon>Rhodospirillales</taxon>
        <taxon>Azospirillaceae</taxon>
        <taxon>Azospirillum</taxon>
    </lineage>
</organism>
<accession>A0ABX2KT94</accession>